<feature type="compositionally biased region" description="Polar residues" evidence="3">
    <location>
        <begin position="247"/>
        <end position="256"/>
    </location>
</feature>
<evidence type="ECO:0000256" key="2">
    <source>
        <dbReference type="ARBA" id="ARBA00058673"/>
    </source>
</evidence>
<dbReference type="GO" id="GO:0000774">
    <property type="term" value="F:adenyl-nucleotide exchange factor activity"/>
    <property type="evidence" value="ECO:0007669"/>
    <property type="project" value="TreeGrafter"/>
</dbReference>
<dbReference type="PANTHER" id="PTHR12329:SF11">
    <property type="entry name" value="BAG FAMILY MOLECULAR CHAPERONE REGULATOR 1"/>
    <property type="match status" value="1"/>
</dbReference>
<reference evidence="6 7" key="1">
    <citation type="submission" date="2017-07" db="EMBL/GenBank/DDBJ databases">
        <title>An improved, manually edited Actinidia chinensis var. chinensis (kiwifruit) genome highlights the challenges associated with draft genomes and gene prediction in plants.</title>
        <authorList>
            <person name="Pilkington S."/>
            <person name="Crowhurst R."/>
            <person name="Hilario E."/>
            <person name="Nardozza S."/>
            <person name="Fraser L."/>
            <person name="Peng Y."/>
            <person name="Gunaseelan K."/>
            <person name="Simpson R."/>
            <person name="Tahir J."/>
            <person name="Deroles S."/>
            <person name="Templeton K."/>
            <person name="Luo Z."/>
            <person name="Davy M."/>
            <person name="Cheng C."/>
            <person name="Mcneilage M."/>
            <person name="Scaglione D."/>
            <person name="Liu Y."/>
            <person name="Zhang Q."/>
            <person name="Datson P."/>
            <person name="De Silva N."/>
            <person name="Gardiner S."/>
            <person name="Bassett H."/>
            <person name="Chagne D."/>
            <person name="Mccallum J."/>
            <person name="Dzierzon H."/>
            <person name="Deng C."/>
            <person name="Wang Y.-Y."/>
            <person name="Barron N."/>
            <person name="Manako K."/>
            <person name="Bowen J."/>
            <person name="Foster T."/>
            <person name="Erridge Z."/>
            <person name="Tiffin H."/>
            <person name="Waite C."/>
            <person name="Davies K."/>
            <person name="Grierson E."/>
            <person name="Laing W."/>
            <person name="Kirk R."/>
            <person name="Chen X."/>
            <person name="Wood M."/>
            <person name="Montefiori M."/>
            <person name="Brummell D."/>
            <person name="Schwinn K."/>
            <person name="Catanach A."/>
            <person name="Fullerton C."/>
            <person name="Li D."/>
            <person name="Meiyalaghan S."/>
            <person name="Nieuwenhuizen N."/>
            <person name="Read N."/>
            <person name="Prakash R."/>
            <person name="Hunter D."/>
            <person name="Zhang H."/>
            <person name="Mckenzie M."/>
            <person name="Knabel M."/>
            <person name="Harris A."/>
            <person name="Allan A."/>
            <person name="Chen A."/>
            <person name="Janssen B."/>
            <person name="Plunkett B."/>
            <person name="Dwamena C."/>
            <person name="Voogd C."/>
            <person name="Leif D."/>
            <person name="Lafferty D."/>
            <person name="Souleyre E."/>
            <person name="Varkonyi-Gasic E."/>
            <person name="Gambi F."/>
            <person name="Hanley J."/>
            <person name="Yao J.-L."/>
            <person name="Cheung J."/>
            <person name="David K."/>
            <person name="Warren B."/>
            <person name="Marsh K."/>
            <person name="Snowden K."/>
            <person name="Lin-Wang K."/>
            <person name="Brian L."/>
            <person name="Martinez-Sanchez M."/>
            <person name="Wang M."/>
            <person name="Ileperuma N."/>
            <person name="Macnee N."/>
            <person name="Campin R."/>
            <person name="Mcatee P."/>
            <person name="Drummond R."/>
            <person name="Espley R."/>
            <person name="Ireland H."/>
            <person name="Wu R."/>
            <person name="Atkinson R."/>
            <person name="Karunairetnam S."/>
            <person name="Bulley S."/>
            <person name="Chunkath S."/>
            <person name="Hanley Z."/>
            <person name="Storey R."/>
            <person name="Thrimawithana A."/>
            <person name="Thomson S."/>
            <person name="David C."/>
            <person name="Testolin R."/>
        </authorList>
    </citation>
    <scope>NUCLEOTIDE SEQUENCE [LARGE SCALE GENOMIC DNA]</scope>
    <source>
        <strain evidence="7">cv. Red5</strain>
        <tissue evidence="6">Young leaf</tissue>
    </source>
</reference>
<dbReference type="FunFam" id="1.20.58.120:FF:000011">
    <property type="entry name" value="BAG family molecular chaperone regulator 1"/>
    <property type="match status" value="1"/>
</dbReference>
<reference evidence="7" key="2">
    <citation type="journal article" date="2018" name="BMC Genomics">
        <title>A manually annotated Actinidia chinensis var. chinensis (kiwifruit) genome highlights the challenges associated with draft genomes and gene prediction in plants.</title>
        <authorList>
            <person name="Pilkington S.M."/>
            <person name="Crowhurst R."/>
            <person name="Hilario E."/>
            <person name="Nardozza S."/>
            <person name="Fraser L."/>
            <person name="Peng Y."/>
            <person name="Gunaseelan K."/>
            <person name="Simpson R."/>
            <person name="Tahir J."/>
            <person name="Deroles S.C."/>
            <person name="Templeton K."/>
            <person name="Luo Z."/>
            <person name="Davy M."/>
            <person name="Cheng C."/>
            <person name="McNeilage M."/>
            <person name="Scaglione D."/>
            <person name="Liu Y."/>
            <person name="Zhang Q."/>
            <person name="Datson P."/>
            <person name="De Silva N."/>
            <person name="Gardiner S.E."/>
            <person name="Bassett H."/>
            <person name="Chagne D."/>
            <person name="McCallum J."/>
            <person name="Dzierzon H."/>
            <person name="Deng C."/>
            <person name="Wang Y.Y."/>
            <person name="Barron L."/>
            <person name="Manako K."/>
            <person name="Bowen J."/>
            <person name="Foster T.M."/>
            <person name="Erridge Z.A."/>
            <person name="Tiffin H."/>
            <person name="Waite C.N."/>
            <person name="Davies K.M."/>
            <person name="Grierson E.P."/>
            <person name="Laing W.A."/>
            <person name="Kirk R."/>
            <person name="Chen X."/>
            <person name="Wood M."/>
            <person name="Montefiori M."/>
            <person name="Brummell D.A."/>
            <person name="Schwinn K.E."/>
            <person name="Catanach A."/>
            <person name="Fullerton C."/>
            <person name="Li D."/>
            <person name="Meiyalaghan S."/>
            <person name="Nieuwenhuizen N."/>
            <person name="Read N."/>
            <person name="Prakash R."/>
            <person name="Hunter D."/>
            <person name="Zhang H."/>
            <person name="McKenzie M."/>
            <person name="Knabel M."/>
            <person name="Harris A."/>
            <person name="Allan A.C."/>
            <person name="Gleave A."/>
            <person name="Chen A."/>
            <person name="Janssen B.J."/>
            <person name="Plunkett B."/>
            <person name="Ampomah-Dwamena C."/>
            <person name="Voogd C."/>
            <person name="Leif D."/>
            <person name="Lafferty D."/>
            <person name="Souleyre E.J.F."/>
            <person name="Varkonyi-Gasic E."/>
            <person name="Gambi F."/>
            <person name="Hanley J."/>
            <person name="Yao J.L."/>
            <person name="Cheung J."/>
            <person name="David K.M."/>
            <person name="Warren B."/>
            <person name="Marsh K."/>
            <person name="Snowden K.C."/>
            <person name="Lin-Wang K."/>
            <person name="Brian L."/>
            <person name="Martinez-Sanchez M."/>
            <person name="Wang M."/>
            <person name="Ileperuma N."/>
            <person name="Macnee N."/>
            <person name="Campin R."/>
            <person name="McAtee P."/>
            <person name="Drummond R.S.M."/>
            <person name="Espley R.V."/>
            <person name="Ireland H.S."/>
            <person name="Wu R."/>
            <person name="Atkinson R.G."/>
            <person name="Karunairetnam S."/>
            <person name="Bulley S."/>
            <person name="Chunkath S."/>
            <person name="Hanley Z."/>
            <person name="Storey R."/>
            <person name="Thrimawithana A.H."/>
            <person name="Thomson S."/>
            <person name="David C."/>
            <person name="Testolin R."/>
            <person name="Huang H."/>
            <person name="Hellens R.P."/>
            <person name="Schaffer R.J."/>
        </authorList>
    </citation>
    <scope>NUCLEOTIDE SEQUENCE [LARGE SCALE GENOMIC DNA]</scope>
    <source>
        <strain evidence="7">cv. Red5</strain>
    </source>
</reference>
<dbReference type="SUPFAM" id="SSF54236">
    <property type="entry name" value="Ubiquitin-like"/>
    <property type="match status" value="1"/>
</dbReference>
<dbReference type="STRING" id="1590841.A0A2R6RQT9"/>
<evidence type="ECO:0000313" key="6">
    <source>
        <dbReference type="EMBL" id="PSS32401.1"/>
    </source>
</evidence>
<evidence type="ECO:0000256" key="3">
    <source>
        <dbReference type="SAM" id="MobiDB-lite"/>
    </source>
</evidence>
<accession>A0A2R6RQT9</accession>
<dbReference type="FunCoup" id="A0A2R6RQT9">
    <property type="interactions" value="9"/>
</dbReference>
<feature type="domain" description="Ubiquitin-like" evidence="4">
    <location>
        <begin position="47"/>
        <end position="117"/>
    </location>
</feature>
<dbReference type="InterPro" id="IPR039773">
    <property type="entry name" value="BAG_chaperone_regulator"/>
</dbReference>
<dbReference type="InterPro" id="IPR029071">
    <property type="entry name" value="Ubiquitin-like_domsf"/>
</dbReference>
<keyword evidence="7" id="KW-1185">Reference proteome</keyword>
<dbReference type="AlphaFoldDB" id="A0A2R6RQT9"/>
<feature type="domain" description="BAG" evidence="5">
    <location>
        <begin position="142"/>
        <end position="220"/>
    </location>
</feature>
<protein>
    <submittedName>
        <fullName evidence="6">BAG family molecular chaperone regulator like</fullName>
    </submittedName>
</protein>
<comment type="function">
    <text evidence="2">Co-chaperone that regulates diverse cellular pathways, such as programmed cell death and stress responses.</text>
</comment>
<sequence length="328" mass="36348">MMRMSTKTTGLSPTYGGSGGGGEWELRPGGMLVQKRTDSDQNRVPPPTIRVRVKYGSNYHEVHISSQATFGELKKMLSGQTGLHHQDQKLLFNNKERDSKAFLDISGVKDRSKIVLLEDPISKEKRYIEMQKSAKMEKASKTISEISLEVDRLAGQVSALELVISKGAKVAEKDVLNLIELLMNQLLKLDGIIADGDVKLQRKMQVRRVQKYVETLDVLKIKNSTATSNGSQILQQQAPSQQQMSSNGKIASPNQQEQERHSVGHLPIHTEARPQQSLRHSTSGAVVITTQWETFDSVPAMLPATPSTTTITSTTITSGQQKFSWDLL</sequence>
<dbReference type="GO" id="GO:0050821">
    <property type="term" value="P:protein stabilization"/>
    <property type="evidence" value="ECO:0007669"/>
    <property type="project" value="TreeGrafter"/>
</dbReference>
<proteinExistence type="predicted"/>
<dbReference type="Gramene" id="PSS32401">
    <property type="protein sequence ID" value="PSS32401"/>
    <property type="gene ID" value="CEY00_Acc02700"/>
</dbReference>
<dbReference type="OrthoDB" id="776628at2759"/>
<keyword evidence="1" id="KW-0143">Chaperone</keyword>
<dbReference type="InterPro" id="IPR003103">
    <property type="entry name" value="BAG_domain"/>
</dbReference>
<dbReference type="Pfam" id="PF00240">
    <property type="entry name" value="ubiquitin"/>
    <property type="match status" value="1"/>
</dbReference>
<dbReference type="SMART" id="SM00264">
    <property type="entry name" value="BAG"/>
    <property type="match status" value="1"/>
</dbReference>
<organism evidence="6 7">
    <name type="scientific">Actinidia chinensis var. chinensis</name>
    <name type="common">Chinese soft-hair kiwi</name>
    <dbReference type="NCBI Taxonomy" id="1590841"/>
    <lineage>
        <taxon>Eukaryota</taxon>
        <taxon>Viridiplantae</taxon>
        <taxon>Streptophyta</taxon>
        <taxon>Embryophyta</taxon>
        <taxon>Tracheophyta</taxon>
        <taxon>Spermatophyta</taxon>
        <taxon>Magnoliopsida</taxon>
        <taxon>eudicotyledons</taxon>
        <taxon>Gunneridae</taxon>
        <taxon>Pentapetalae</taxon>
        <taxon>asterids</taxon>
        <taxon>Ericales</taxon>
        <taxon>Actinidiaceae</taxon>
        <taxon>Actinidia</taxon>
    </lineage>
</organism>
<dbReference type="InterPro" id="IPR036533">
    <property type="entry name" value="BAG_dom_sf"/>
</dbReference>
<dbReference type="Gene3D" id="1.20.58.120">
    <property type="entry name" value="BAG domain"/>
    <property type="match status" value="1"/>
</dbReference>
<dbReference type="Proteomes" id="UP000241394">
    <property type="component" value="Chromosome LG3"/>
</dbReference>
<dbReference type="SUPFAM" id="SSF63491">
    <property type="entry name" value="BAG domain"/>
    <property type="match status" value="1"/>
</dbReference>
<evidence type="ECO:0000256" key="1">
    <source>
        <dbReference type="ARBA" id="ARBA00023186"/>
    </source>
</evidence>
<evidence type="ECO:0000259" key="4">
    <source>
        <dbReference type="PROSITE" id="PS50053"/>
    </source>
</evidence>
<dbReference type="Pfam" id="PF02179">
    <property type="entry name" value="BAG"/>
    <property type="match status" value="1"/>
</dbReference>
<dbReference type="GO" id="GO:0005634">
    <property type="term" value="C:nucleus"/>
    <property type="evidence" value="ECO:0007669"/>
    <property type="project" value="UniProtKB-ARBA"/>
</dbReference>
<dbReference type="InterPro" id="IPR000626">
    <property type="entry name" value="Ubiquitin-like_dom"/>
</dbReference>
<feature type="region of interest" description="Disordered" evidence="3">
    <location>
        <begin position="229"/>
        <end position="261"/>
    </location>
</feature>
<dbReference type="Gene3D" id="3.10.20.90">
    <property type="entry name" value="Phosphatidylinositol 3-kinase Catalytic Subunit, Chain A, domain 1"/>
    <property type="match status" value="1"/>
</dbReference>
<dbReference type="FunFam" id="3.10.20.90:FF:000298">
    <property type="entry name" value="BAG family molecular chaperone regulator 1"/>
    <property type="match status" value="1"/>
</dbReference>
<feature type="compositionally biased region" description="Low complexity" evidence="3">
    <location>
        <begin position="231"/>
        <end position="246"/>
    </location>
</feature>
<comment type="caution">
    <text evidence="6">The sequence shown here is derived from an EMBL/GenBank/DDBJ whole genome shotgun (WGS) entry which is preliminary data.</text>
</comment>
<dbReference type="GO" id="GO:0051087">
    <property type="term" value="F:protein-folding chaperone binding"/>
    <property type="evidence" value="ECO:0007669"/>
    <property type="project" value="InterPro"/>
</dbReference>
<dbReference type="PROSITE" id="PS51035">
    <property type="entry name" value="BAG"/>
    <property type="match status" value="1"/>
</dbReference>
<evidence type="ECO:0000313" key="7">
    <source>
        <dbReference type="Proteomes" id="UP000241394"/>
    </source>
</evidence>
<gene>
    <name evidence="6" type="ORF">CEY00_Acc02700</name>
</gene>
<dbReference type="PANTHER" id="PTHR12329">
    <property type="entry name" value="BCL2-ASSOCIATED ATHANOGENE"/>
    <property type="match status" value="1"/>
</dbReference>
<dbReference type="PROSITE" id="PS50053">
    <property type="entry name" value="UBIQUITIN_2"/>
    <property type="match status" value="1"/>
</dbReference>
<dbReference type="OMA" id="ENASAEW"/>
<evidence type="ECO:0000259" key="5">
    <source>
        <dbReference type="PROSITE" id="PS51035"/>
    </source>
</evidence>
<name>A0A2R6RQT9_ACTCC</name>
<dbReference type="EMBL" id="NKQK01000003">
    <property type="protein sequence ID" value="PSS32401.1"/>
    <property type="molecule type" value="Genomic_DNA"/>
</dbReference>
<feature type="region of interest" description="Disordered" evidence="3">
    <location>
        <begin position="1"/>
        <end position="28"/>
    </location>
</feature>
<dbReference type="InParanoid" id="A0A2R6RQT9"/>
<dbReference type="GO" id="GO:0005737">
    <property type="term" value="C:cytoplasm"/>
    <property type="evidence" value="ECO:0007669"/>
    <property type="project" value="UniProtKB-ARBA"/>
</dbReference>